<dbReference type="InterPro" id="IPR000700">
    <property type="entry name" value="PAS-assoc_C"/>
</dbReference>
<dbReference type="CDD" id="cd00130">
    <property type="entry name" value="PAS"/>
    <property type="match status" value="1"/>
</dbReference>
<comment type="catalytic activity">
    <reaction evidence="3">
        <text>2 GTP = 3',3'-c-di-GMP + 2 diphosphate</text>
        <dbReference type="Rhea" id="RHEA:24898"/>
        <dbReference type="ChEBI" id="CHEBI:33019"/>
        <dbReference type="ChEBI" id="CHEBI:37565"/>
        <dbReference type="ChEBI" id="CHEBI:58805"/>
        <dbReference type="EC" id="2.7.7.65"/>
    </reaction>
</comment>
<dbReference type="GO" id="GO:0052621">
    <property type="term" value="F:diguanylate cyclase activity"/>
    <property type="evidence" value="ECO:0007669"/>
    <property type="project" value="UniProtKB-EC"/>
</dbReference>
<keyword evidence="8" id="KW-1185">Reference proteome</keyword>
<gene>
    <name evidence="7" type="ORF">SAMN05421647_102479</name>
</gene>
<dbReference type="CDD" id="cd01949">
    <property type="entry name" value="GGDEF"/>
    <property type="match status" value="1"/>
</dbReference>
<dbReference type="InterPro" id="IPR013655">
    <property type="entry name" value="PAS_fold_3"/>
</dbReference>
<feature type="domain" description="GGDEF" evidence="6">
    <location>
        <begin position="181"/>
        <end position="318"/>
    </location>
</feature>
<dbReference type="SUPFAM" id="SSF55073">
    <property type="entry name" value="Nucleotide cyclase"/>
    <property type="match status" value="1"/>
</dbReference>
<dbReference type="Gene3D" id="3.30.450.20">
    <property type="entry name" value="PAS domain"/>
    <property type="match status" value="1"/>
</dbReference>
<protein>
    <recommendedName>
        <fullName evidence="2">diguanylate cyclase</fullName>
        <ecNumber evidence="2">2.7.7.65</ecNumber>
    </recommendedName>
</protein>
<dbReference type="PANTHER" id="PTHR45138:SF9">
    <property type="entry name" value="DIGUANYLATE CYCLASE DGCM-RELATED"/>
    <property type="match status" value="1"/>
</dbReference>
<feature type="domain" description="PAC" evidence="5">
    <location>
        <begin position="90"/>
        <end position="142"/>
    </location>
</feature>
<dbReference type="PROSITE" id="PS50112">
    <property type="entry name" value="PAS"/>
    <property type="match status" value="1"/>
</dbReference>
<sequence length="328" mass="37835">MTIKEAGQGKGIEDDPDFYKTLLESTKAIPWKIDWNSLTFTYIGPQIEHLLGWPRASWNSVEDWAERMHPEDRKRVVEFCLEQSRKGADHEADYRALTQQGEYVWIRDVVHVLRDQQGNMEALVGFMFDISERKKVEIERDRLRQELEELSYLDSLTGVANRRMLDQVLEREWMEARRQQQPLSIIMFDIDYFKQYNDSFGHFKGDECLREVAQLLTQSATRARDFAARFGGEEFVLVLPQTDASAAKTVAQRCFDKLKSADIHHPSSPVAHRITLSCGVATSLPAHTDSLEHFLEQADRALYRAKEGSRNCIQVACSDGKCVETDWN</sequence>
<dbReference type="PROSITE" id="PS50113">
    <property type="entry name" value="PAC"/>
    <property type="match status" value="1"/>
</dbReference>
<proteinExistence type="predicted"/>
<dbReference type="PANTHER" id="PTHR45138">
    <property type="entry name" value="REGULATORY COMPONENTS OF SENSORY TRANSDUCTION SYSTEM"/>
    <property type="match status" value="1"/>
</dbReference>
<dbReference type="Pfam" id="PF00990">
    <property type="entry name" value="GGDEF"/>
    <property type="match status" value="1"/>
</dbReference>
<dbReference type="PROSITE" id="PS50887">
    <property type="entry name" value="GGDEF"/>
    <property type="match status" value="1"/>
</dbReference>
<evidence type="ECO:0000259" key="5">
    <source>
        <dbReference type="PROSITE" id="PS50113"/>
    </source>
</evidence>
<accession>A0A1N6QFZ8</accession>
<dbReference type="InterPro" id="IPR050469">
    <property type="entry name" value="Diguanylate_Cyclase"/>
</dbReference>
<dbReference type="RefSeq" id="WP_076461969.1">
    <property type="nucleotide sequence ID" value="NZ_FTMN01000002.1"/>
</dbReference>
<feature type="domain" description="PAS" evidence="4">
    <location>
        <begin position="15"/>
        <end position="88"/>
    </location>
</feature>
<evidence type="ECO:0000259" key="6">
    <source>
        <dbReference type="PROSITE" id="PS50887"/>
    </source>
</evidence>
<dbReference type="GO" id="GO:1902201">
    <property type="term" value="P:negative regulation of bacterial-type flagellum-dependent cell motility"/>
    <property type="evidence" value="ECO:0007669"/>
    <property type="project" value="TreeGrafter"/>
</dbReference>
<dbReference type="eggNOG" id="COG3706">
    <property type="taxonomic scope" value="Bacteria"/>
</dbReference>
<dbReference type="Pfam" id="PF08447">
    <property type="entry name" value="PAS_3"/>
    <property type="match status" value="1"/>
</dbReference>
<dbReference type="NCBIfam" id="TIGR00229">
    <property type="entry name" value="sensory_box"/>
    <property type="match status" value="1"/>
</dbReference>
<dbReference type="InterPro" id="IPR043128">
    <property type="entry name" value="Rev_trsase/Diguanyl_cyclase"/>
</dbReference>
<evidence type="ECO:0000256" key="3">
    <source>
        <dbReference type="ARBA" id="ARBA00034247"/>
    </source>
</evidence>
<evidence type="ECO:0000313" key="7">
    <source>
        <dbReference type="EMBL" id="SIQ15498.1"/>
    </source>
</evidence>
<dbReference type="EMBL" id="FTMN01000002">
    <property type="protein sequence ID" value="SIQ15498.1"/>
    <property type="molecule type" value="Genomic_DNA"/>
</dbReference>
<dbReference type="FunFam" id="3.30.70.270:FF:000001">
    <property type="entry name" value="Diguanylate cyclase domain protein"/>
    <property type="match status" value="1"/>
</dbReference>
<dbReference type="EC" id="2.7.7.65" evidence="2"/>
<dbReference type="InterPro" id="IPR000160">
    <property type="entry name" value="GGDEF_dom"/>
</dbReference>
<evidence type="ECO:0000259" key="4">
    <source>
        <dbReference type="PROSITE" id="PS50112"/>
    </source>
</evidence>
<dbReference type="NCBIfam" id="TIGR00254">
    <property type="entry name" value="GGDEF"/>
    <property type="match status" value="1"/>
</dbReference>
<dbReference type="AlphaFoldDB" id="A0A1N6QFZ8"/>
<evidence type="ECO:0000256" key="1">
    <source>
        <dbReference type="ARBA" id="ARBA00001946"/>
    </source>
</evidence>
<evidence type="ECO:0000313" key="8">
    <source>
        <dbReference type="Proteomes" id="UP000186895"/>
    </source>
</evidence>
<dbReference type="InterPro" id="IPR000014">
    <property type="entry name" value="PAS"/>
</dbReference>
<dbReference type="SUPFAM" id="SSF55785">
    <property type="entry name" value="PYP-like sensor domain (PAS domain)"/>
    <property type="match status" value="1"/>
</dbReference>
<reference evidence="7 8" key="1">
    <citation type="submission" date="2017-01" db="EMBL/GenBank/DDBJ databases">
        <authorList>
            <person name="Mah S.A."/>
            <person name="Swanson W.J."/>
            <person name="Moy G.W."/>
            <person name="Vacquier V.D."/>
        </authorList>
    </citation>
    <scope>NUCLEOTIDE SEQUENCE [LARGE SCALE GENOMIC DNA]</scope>
    <source>
        <strain evidence="7 8">DSM 7027</strain>
    </source>
</reference>
<dbReference type="Proteomes" id="UP000186895">
    <property type="component" value="Unassembled WGS sequence"/>
</dbReference>
<dbReference type="InterPro" id="IPR001610">
    <property type="entry name" value="PAC"/>
</dbReference>
<organism evidence="7 8">
    <name type="scientific">Marinobacterium stanieri</name>
    <dbReference type="NCBI Taxonomy" id="49186"/>
    <lineage>
        <taxon>Bacteria</taxon>
        <taxon>Pseudomonadati</taxon>
        <taxon>Pseudomonadota</taxon>
        <taxon>Gammaproteobacteria</taxon>
        <taxon>Oceanospirillales</taxon>
        <taxon>Oceanospirillaceae</taxon>
        <taxon>Marinobacterium</taxon>
    </lineage>
</organism>
<comment type="cofactor">
    <cofactor evidence="1">
        <name>Mg(2+)</name>
        <dbReference type="ChEBI" id="CHEBI:18420"/>
    </cofactor>
</comment>
<dbReference type="SMART" id="SM00267">
    <property type="entry name" value="GGDEF"/>
    <property type="match status" value="1"/>
</dbReference>
<name>A0A1N6QFZ8_9GAMM</name>
<evidence type="ECO:0000256" key="2">
    <source>
        <dbReference type="ARBA" id="ARBA00012528"/>
    </source>
</evidence>
<dbReference type="GO" id="GO:0005886">
    <property type="term" value="C:plasma membrane"/>
    <property type="evidence" value="ECO:0007669"/>
    <property type="project" value="TreeGrafter"/>
</dbReference>
<dbReference type="GO" id="GO:0043709">
    <property type="term" value="P:cell adhesion involved in single-species biofilm formation"/>
    <property type="evidence" value="ECO:0007669"/>
    <property type="project" value="TreeGrafter"/>
</dbReference>
<dbReference type="InterPro" id="IPR029787">
    <property type="entry name" value="Nucleotide_cyclase"/>
</dbReference>
<dbReference type="Gene3D" id="3.30.70.270">
    <property type="match status" value="1"/>
</dbReference>
<dbReference type="SMART" id="SM00086">
    <property type="entry name" value="PAC"/>
    <property type="match status" value="1"/>
</dbReference>
<dbReference type="InterPro" id="IPR035965">
    <property type="entry name" value="PAS-like_dom_sf"/>
</dbReference>
<dbReference type="STRING" id="49186.SAMN05421647_102479"/>